<protein>
    <submittedName>
        <fullName evidence="1">Class Ib ribonucleoside-diphosphate reductase assembly flavoprotein NrdI</fullName>
    </submittedName>
</protein>
<accession>A0A3B0CU97</accession>
<evidence type="ECO:0000313" key="2">
    <source>
        <dbReference type="Proteomes" id="UP000282311"/>
    </source>
</evidence>
<dbReference type="EMBL" id="RBAH01000002">
    <property type="protein sequence ID" value="RKN86206.1"/>
    <property type="molecule type" value="Genomic_DNA"/>
</dbReference>
<keyword evidence="2" id="KW-1185">Reference proteome</keyword>
<dbReference type="AlphaFoldDB" id="A0A3B0CU97"/>
<dbReference type="RefSeq" id="WP_120745898.1">
    <property type="nucleotide sequence ID" value="NZ_RBAH01000002.1"/>
</dbReference>
<dbReference type="SUPFAM" id="SSF52218">
    <property type="entry name" value="Flavoproteins"/>
    <property type="match status" value="1"/>
</dbReference>
<dbReference type="GO" id="GO:0010181">
    <property type="term" value="F:FMN binding"/>
    <property type="evidence" value="ECO:0007669"/>
    <property type="project" value="InterPro"/>
</dbReference>
<reference evidence="1 2" key="1">
    <citation type="journal article" date="2007" name="Int. J. Syst. Evol. Microbiol.">
        <title>Paenibacillus ginsengarvi sp. nov., isolated from soil from ginseng cultivation.</title>
        <authorList>
            <person name="Yoon M.H."/>
            <person name="Ten L.N."/>
            <person name="Im W.T."/>
        </authorList>
    </citation>
    <scope>NUCLEOTIDE SEQUENCE [LARGE SCALE GENOMIC DNA]</scope>
    <source>
        <strain evidence="1 2">KCTC 13059</strain>
    </source>
</reference>
<dbReference type="NCBIfam" id="TIGR00333">
    <property type="entry name" value="nrdI"/>
    <property type="match status" value="1"/>
</dbReference>
<dbReference type="Pfam" id="PF07972">
    <property type="entry name" value="Flavodoxin_NdrI"/>
    <property type="match status" value="1"/>
</dbReference>
<organism evidence="1 2">
    <name type="scientific">Paenibacillus ginsengarvi</name>
    <dbReference type="NCBI Taxonomy" id="400777"/>
    <lineage>
        <taxon>Bacteria</taxon>
        <taxon>Bacillati</taxon>
        <taxon>Bacillota</taxon>
        <taxon>Bacilli</taxon>
        <taxon>Bacillales</taxon>
        <taxon>Paenibacillaceae</taxon>
        <taxon>Paenibacillus</taxon>
    </lineage>
</organism>
<sequence length="123" mass="13832">MIAYASRTGNVRYIVSRLQLPAFEIEENRSFTDPYLLFTYTDGIGEVPSKVKRFLEQNGNYCRGVIVSGNSNFGHQVFGAAGDAIAAELQIPLIRKVDMRGFSDDYTAIQDFYEQCFGKERVG</sequence>
<dbReference type="Proteomes" id="UP000282311">
    <property type="component" value="Unassembled WGS sequence"/>
</dbReference>
<dbReference type="Gene3D" id="3.40.50.360">
    <property type="match status" value="1"/>
</dbReference>
<dbReference type="InterPro" id="IPR029039">
    <property type="entry name" value="Flavoprotein-like_sf"/>
</dbReference>
<dbReference type="PANTHER" id="PTHR37297">
    <property type="entry name" value="PROTEIN NRDI"/>
    <property type="match status" value="1"/>
</dbReference>
<dbReference type="InterPro" id="IPR004465">
    <property type="entry name" value="RNR_NrdI"/>
</dbReference>
<gene>
    <name evidence="1" type="primary">nrdI</name>
    <name evidence="1" type="ORF">D7M11_04130</name>
</gene>
<proteinExistence type="predicted"/>
<evidence type="ECO:0000313" key="1">
    <source>
        <dbReference type="EMBL" id="RKN86206.1"/>
    </source>
</evidence>
<name>A0A3B0CU97_9BACL</name>
<dbReference type="PANTHER" id="PTHR37297:SF1">
    <property type="entry name" value="PROTEIN NRDI"/>
    <property type="match status" value="1"/>
</dbReference>
<dbReference type="OrthoDB" id="350535at2"/>
<comment type="caution">
    <text evidence="1">The sequence shown here is derived from an EMBL/GenBank/DDBJ whole genome shotgun (WGS) entry which is preliminary data.</text>
</comment>